<name>A0A928Y656_UNCKA</name>
<sequence length="60" mass="6825">MMAISKQDSQALIDKIRSLPTGRIAEVEGFVDFLKMRMEQQATARKIKKPLFFPVISVSK</sequence>
<protein>
    <recommendedName>
        <fullName evidence="3">DUF2281 domain-containing protein</fullName>
    </recommendedName>
</protein>
<accession>A0A928Y656</accession>
<gene>
    <name evidence="1" type="ORF">HS096_05765</name>
</gene>
<reference evidence="1" key="1">
    <citation type="submission" date="2020-05" db="EMBL/GenBank/DDBJ databases">
        <title>High-Quality Genomes of Partial-Nitritation/Anammox System by Hierarchical Clustering Based Hybrid Assembly.</title>
        <authorList>
            <person name="Liu L."/>
            <person name="Wang Y."/>
            <person name="Che Y."/>
            <person name="Chen Y."/>
            <person name="Xia Y."/>
            <person name="Luo R."/>
            <person name="Cheng S.H."/>
            <person name="Zheng C."/>
            <person name="Zhang T."/>
        </authorList>
    </citation>
    <scope>NUCLEOTIDE SEQUENCE</scope>
    <source>
        <strain evidence="1">H1_PAT1</strain>
    </source>
</reference>
<evidence type="ECO:0000313" key="2">
    <source>
        <dbReference type="Proteomes" id="UP000710385"/>
    </source>
</evidence>
<proteinExistence type="predicted"/>
<evidence type="ECO:0008006" key="3">
    <source>
        <dbReference type="Google" id="ProtNLM"/>
    </source>
</evidence>
<dbReference type="AlphaFoldDB" id="A0A928Y656"/>
<dbReference type="EMBL" id="JABTTY010000002">
    <property type="protein sequence ID" value="MBE7525803.1"/>
    <property type="molecule type" value="Genomic_DNA"/>
</dbReference>
<organism evidence="1 2">
    <name type="scientific">candidate division WWE3 bacterium</name>
    <dbReference type="NCBI Taxonomy" id="2053526"/>
    <lineage>
        <taxon>Bacteria</taxon>
        <taxon>Katanobacteria</taxon>
    </lineage>
</organism>
<dbReference type="Proteomes" id="UP000710385">
    <property type="component" value="Unassembled WGS sequence"/>
</dbReference>
<evidence type="ECO:0000313" key="1">
    <source>
        <dbReference type="EMBL" id="MBE7525803.1"/>
    </source>
</evidence>
<comment type="caution">
    <text evidence="1">The sequence shown here is derived from an EMBL/GenBank/DDBJ whole genome shotgun (WGS) entry which is preliminary data.</text>
</comment>